<dbReference type="InterPro" id="IPR045357">
    <property type="entry name" value="Aminopeptidase_N-like_N"/>
</dbReference>
<dbReference type="InterPro" id="IPR049980">
    <property type="entry name" value="LTA4H_cat"/>
</dbReference>
<dbReference type="RefSeq" id="WP_218446355.1">
    <property type="nucleotide sequence ID" value="NZ_JAGSPA010000004.1"/>
</dbReference>
<gene>
    <name evidence="2" type="ORF">KCG44_11990</name>
</gene>
<dbReference type="EMBL" id="JAGSPA010000004">
    <property type="protein sequence ID" value="MBV7257506.1"/>
    <property type="molecule type" value="Genomic_DNA"/>
</dbReference>
<proteinExistence type="predicted"/>
<organism evidence="2 3">
    <name type="scientific">Pacificimonas pallii</name>
    <dbReference type="NCBI Taxonomy" id="2827236"/>
    <lineage>
        <taxon>Bacteria</taxon>
        <taxon>Pseudomonadati</taxon>
        <taxon>Pseudomonadota</taxon>
        <taxon>Alphaproteobacteria</taxon>
        <taxon>Sphingomonadales</taxon>
        <taxon>Sphingosinicellaceae</taxon>
        <taxon>Pacificimonas</taxon>
    </lineage>
</organism>
<evidence type="ECO:0000259" key="1">
    <source>
        <dbReference type="SMART" id="SM01263"/>
    </source>
</evidence>
<dbReference type="PANTHER" id="PTHR45726:SF3">
    <property type="entry name" value="LEUKOTRIENE A-4 HYDROLASE"/>
    <property type="match status" value="1"/>
</dbReference>
<accession>A0ABS6SHW3</accession>
<feature type="domain" description="Peptidase M1 leukotriene A4 hydrolase/aminopeptidase C-terminal" evidence="1">
    <location>
        <begin position="494"/>
        <end position="632"/>
    </location>
</feature>
<dbReference type="InterPro" id="IPR014782">
    <property type="entry name" value="Peptidase_M1_dom"/>
</dbReference>
<evidence type="ECO:0000313" key="3">
    <source>
        <dbReference type="Proteomes" id="UP000722336"/>
    </source>
</evidence>
<dbReference type="Pfam" id="PF09127">
    <property type="entry name" value="Leuk-A4-hydro_C"/>
    <property type="match status" value="1"/>
</dbReference>
<dbReference type="Pfam" id="PF17900">
    <property type="entry name" value="Peptidase_M1_N"/>
    <property type="match status" value="1"/>
</dbReference>
<dbReference type="CDD" id="cd09599">
    <property type="entry name" value="M1_LTA4H"/>
    <property type="match status" value="1"/>
</dbReference>
<dbReference type="PANTHER" id="PTHR45726">
    <property type="entry name" value="LEUKOTRIENE A-4 HYDROLASE"/>
    <property type="match status" value="1"/>
</dbReference>
<evidence type="ECO:0000313" key="2">
    <source>
        <dbReference type="EMBL" id="MBV7257506.1"/>
    </source>
</evidence>
<dbReference type="InterPro" id="IPR034015">
    <property type="entry name" value="M1_LTA4H"/>
</dbReference>
<dbReference type="InterPro" id="IPR015211">
    <property type="entry name" value="Peptidase_M1_C"/>
</dbReference>
<dbReference type="Proteomes" id="UP000722336">
    <property type="component" value="Unassembled WGS sequence"/>
</dbReference>
<sequence length="637" mass="69444">MRFAFLAAMTAALIAGCSPETGTDEARSERAAPADVLTAPEAVDAWTYAVPNVARVTHVDLDLTANFETQRMSGTATLDLQVADGGEAVVLDDGGLEIDSVTDAHGKALAWSVGEADELLGAPLTIQLDGAEQVVITYTSAPAAAALQWLPKEATAGGRQPFLFSQGQAILNRTWIPTQDSPGIRQTWSAEITVPEGVIPVMSALSLTEDASGGPEDAGDGMMTYRFEMPNPVPPYLIAIAIGDLDFRELGPRSGVYAEAEIVDAAADEFADIEAMIDTAEALYGPYRWGRYDMLVLPPSFPYGGMENPNLSFLTPTLITGDRSNTDVVAHELAHSWSGNLVTNATWKDSWLNEGFTTYFENRIMEGLYGKDRADLYADLDYQEMLRILDEEGADAPTTRLHSDLSDGPARIQYFKGMTFLRTLERTVGREVWDAYLRAYFDRNAFQPQTTAGFLADLRANLIKGDAELEAKLKVDEWAYEPGLPDNAIAQRSTVLADVDAVRDAFVAGGAAADIDTRGWATQQWLRLLRGLPREQTDSRLQELDETLGLSTSNNAYVRSAWYEIAINNRYEPAVPSLKAYLNEVGRNLFLSPLYEGLVDQGDWGLEIARDAYATAKDGYHPLTQRAAEAALARGAP</sequence>
<comment type="caution">
    <text evidence="2">The sequence shown here is derived from an EMBL/GenBank/DDBJ whole genome shotgun (WGS) entry which is preliminary data.</text>
</comment>
<reference evidence="2 3" key="1">
    <citation type="submission" date="2021-04" db="EMBL/GenBank/DDBJ databases">
        <authorList>
            <person name="Pira H."/>
            <person name="Risdian C."/>
            <person name="Wink J."/>
        </authorList>
    </citation>
    <scope>NUCLEOTIDE SEQUENCE [LARGE SCALE GENOMIC DNA]</scope>
    <source>
        <strain evidence="2 3">WHA3</strain>
    </source>
</reference>
<dbReference type="SMART" id="SM01263">
    <property type="entry name" value="Leuk-A4-hydro_C"/>
    <property type="match status" value="1"/>
</dbReference>
<dbReference type="Pfam" id="PF01433">
    <property type="entry name" value="Peptidase_M1"/>
    <property type="match status" value="1"/>
</dbReference>
<name>A0ABS6SHW3_9SPHN</name>
<keyword evidence="3" id="KW-1185">Reference proteome</keyword>
<protein>
    <submittedName>
        <fullName evidence="2">M1 family metallopeptidase</fullName>
    </submittedName>
</protein>
<dbReference type="PROSITE" id="PS51257">
    <property type="entry name" value="PROKAR_LIPOPROTEIN"/>
    <property type="match status" value="1"/>
</dbReference>